<sequence>MGKEKNKALFALVGRNISYSFSKGYFTNKFKELNFNTHEYINLDIQDIKELPQKIKENKKSLKGLNVTIPYKLEVFNYLDKIDKKALKVGAVNTIKITKKGRLKGFNTDVYGFKRSLKPLLKSNHKKALILGTGGASKAVAFVLDKLEIKYKFVSRNPEGKKQISYKELTQKSIASHHLIINCTPLGTHPNIDSCPDIPYEFLTENHLLYDLIYNPSETTFLRKGKEKGASIKNGLEMLEQQAEKAWEIWNE</sequence>
<keyword evidence="3" id="KW-0057">Aromatic amino acid biosynthesis</keyword>
<dbReference type="GO" id="GO:0004764">
    <property type="term" value="F:shikimate 3-dehydrogenase (NADP+) activity"/>
    <property type="evidence" value="ECO:0007669"/>
    <property type="project" value="InterPro"/>
</dbReference>
<evidence type="ECO:0000256" key="3">
    <source>
        <dbReference type="ARBA" id="ARBA00023141"/>
    </source>
</evidence>
<dbReference type="GO" id="GO:0050661">
    <property type="term" value="F:NADP binding"/>
    <property type="evidence" value="ECO:0007669"/>
    <property type="project" value="TreeGrafter"/>
</dbReference>
<dbReference type="InterPro" id="IPR013708">
    <property type="entry name" value="Shikimate_DH-bd_N"/>
</dbReference>
<dbReference type="CDD" id="cd01065">
    <property type="entry name" value="NAD_bind_Shikimate_DH"/>
    <property type="match status" value="1"/>
</dbReference>
<dbReference type="InterPro" id="IPR036291">
    <property type="entry name" value="NAD(P)-bd_dom_sf"/>
</dbReference>
<dbReference type="InterPro" id="IPR046346">
    <property type="entry name" value="Aminoacid_DH-like_N_sf"/>
</dbReference>
<dbReference type="GO" id="GO:0019632">
    <property type="term" value="P:shikimate metabolic process"/>
    <property type="evidence" value="ECO:0007669"/>
    <property type="project" value="TreeGrafter"/>
</dbReference>
<evidence type="ECO:0000256" key="1">
    <source>
        <dbReference type="ARBA" id="ARBA00004871"/>
    </source>
</evidence>
<dbReference type="Gene3D" id="3.40.50.720">
    <property type="entry name" value="NAD(P)-binding Rossmann-like Domain"/>
    <property type="match status" value="1"/>
</dbReference>
<reference evidence="5 6" key="1">
    <citation type="submission" date="2020-07" db="EMBL/GenBank/DDBJ databases">
        <title>Bacterium isolated from marine sediment.</title>
        <authorList>
            <person name="Shang D."/>
            <person name="Du Z.-J."/>
        </authorList>
    </citation>
    <scope>NUCLEOTIDE SEQUENCE [LARGE SCALE GENOMIC DNA]</scope>
    <source>
        <strain evidence="5 6">S7007</strain>
    </source>
</reference>
<gene>
    <name evidence="5" type="ORF">H3Z83_07965</name>
</gene>
<evidence type="ECO:0000313" key="6">
    <source>
        <dbReference type="Proteomes" id="UP000563906"/>
    </source>
</evidence>
<protein>
    <submittedName>
        <fullName evidence="5">Shikimate dehydrogenase</fullName>
    </submittedName>
</protein>
<organism evidence="5 6">
    <name type="scientific">Tenacibaculum pelagium</name>
    <dbReference type="NCBI Taxonomy" id="2759527"/>
    <lineage>
        <taxon>Bacteria</taxon>
        <taxon>Pseudomonadati</taxon>
        <taxon>Bacteroidota</taxon>
        <taxon>Flavobacteriia</taxon>
        <taxon>Flavobacteriales</taxon>
        <taxon>Flavobacteriaceae</taxon>
        <taxon>Tenacibaculum</taxon>
    </lineage>
</organism>
<dbReference type="GO" id="GO:0005829">
    <property type="term" value="C:cytosol"/>
    <property type="evidence" value="ECO:0007669"/>
    <property type="project" value="TreeGrafter"/>
</dbReference>
<dbReference type="InterPro" id="IPR022893">
    <property type="entry name" value="Shikimate_DH_fam"/>
</dbReference>
<keyword evidence="6" id="KW-1185">Reference proteome</keyword>
<evidence type="ECO:0000259" key="4">
    <source>
        <dbReference type="Pfam" id="PF08501"/>
    </source>
</evidence>
<feature type="domain" description="Shikimate dehydrogenase substrate binding N-terminal" evidence="4">
    <location>
        <begin position="12"/>
        <end position="95"/>
    </location>
</feature>
<dbReference type="PANTHER" id="PTHR21089">
    <property type="entry name" value="SHIKIMATE DEHYDROGENASE"/>
    <property type="match status" value="1"/>
</dbReference>
<comment type="caution">
    <text evidence="5">The sequence shown here is derived from an EMBL/GenBank/DDBJ whole genome shotgun (WGS) entry which is preliminary data.</text>
</comment>
<dbReference type="AlphaFoldDB" id="A0A839AQM5"/>
<name>A0A839AQM5_9FLAO</name>
<evidence type="ECO:0000313" key="5">
    <source>
        <dbReference type="EMBL" id="MBA6156444.1"/>
    </source>
</evidence>
<keyword evidence="3" id="KW-0028">Amino-acid biosynthesis</keyword>
<evidence type="ECO:0000256" key="2">
    <source>
        <dbReference type="ARBA" id="ARBA00023002"/>
    </source>
</evidence>
<dbReference type="Proteomes" id="UP000563906">
    <property type="component" value="Unassembled WGS sequence"/>
</dbReference>
<keyword evidence="2" id="KW-0560">Oxidoreductase</keyword>
<proteinExistence type="predicted"/>
<dbReference type="PANTHER" id="PTHR21089:SF1">
    <property type="entry name" value="BIFUNCTIONAL 3-DEHYDROQUINATE DEHYDRATASE_SHIKIMATE DEHYDROGENASE, CHLOROPLASTIC"/>
    <property type="match status" value="1"/>
</dbReference>
<dbReference type="GO" id="GO:0009423">
    <property type="term" value="P:chorismate biosynthetic process"/>
    <property type="evidence" value="ECO:0007669"/>
    <property type="project" value="TreeGrafter"/>
</dbReference>
<comment type="pathway">
    <text evidence="1">Metabolic intermediate biosynthesis; chorismate biosynthesis; chorismate from D-erythrose 4-phosphate and phosphoenolpyruvate: step 4/7.</text>
</comment>
<dbReference type="SUPFAM" id="SSF53223">
    <property type="entry name" value="Aminoacid dehydrogenase-like, N-terminal domain"/>
    <property type="match status" value="1"/>
</dbReference>
<dbReference type="Pfam" id="PF08501">
    <property type="entry name" value="Shikimate_dh_N"/>
    <property type="match status" value="1"/>
</dbReference>
<dbReference type="SUPFAM" id="SSF51735">
    <property type="entry name" value="NAD(P)-binding Rossmann-fold domains"/>
    <property type="match status" value="1"/>
</dbReference>
<dbReference type="Gene3D" id="3.40.50.10860">
    <property type="entry name" value="Leucine Dehydrogenase, chain A, domain 1"/>
    <property type="match status" value="1"/>
</dbReference>
<dbReference type="GO" id="GO:0009073">
    <property type="term" value="P:aromatic amino acid family biosynthetic process"/>
    <property type="evidence" value="ECO:0007669"/>
    <property type="project" value="UniProtKB-KW"/>
</dbReference>
<accession>A0A839AQM5</accession>
<dbReference type="RefSeq" id="WP_182124948.1">
    <property type="nucleotide sequence ID" value="NZ_JACGLS010000003.1"/>
</dbReference>
<dbReference type="EMBL" id="JACGLS010000003">
    <property type="protein sequence ID" value="MBA6156444.1"/>
    <property type="molecule type" value="Genomic_DNA"/>
</dbReference>